<evidence type="ECO:0000313" key="2">
    <source>
        <dbReference type="Proteomes" id="UP000281406"/>
    </source>
</evidence>
<accession>A0A3N0Z096</accession>
<protein>
    <submittedName>
        <fullName evidence="1">Uncharacterized protein</fullName>
    </submittedName>
</protein>
<organism evidence="1 2">
    <name type="scientific">Anabarilius grahami</name>
    <name type="common">Kanglang fish</name>
    <name type="synonym">Barilius grahami</name>
    <dbReference type="NCBI Taxonomy" id="495550"/>
    <lineage>
        <taxon>Eukaryota</taxon>
        <taxon>Metazoa</taxon>
        <taxon>Chordata</taxon>
        <taxon>Craniata</taxon>
        <taxon>Vertebrata</taxon>
        <taxon>Euteleostomi</taxon>
        <taxon>Actinopterygii</taxon>
        <taxon>Neopterygii</taxon>
        <taxon>Teleostei</taxon>
        <taxon>Ostariophysi</taxon>
        <taxon>Cypriniformes</taxon>
        <taxon>Xenocyprididae</taxon>
        <taxon>Xenocypridinae</taxon>
        <taxon>Xenocypridinae incertae sedis</taxon>
        <taxon>Anabarilius</taxon>
    </lineage>
</organism>
<dbReference type="EMBL" id="RJVU01018281">
    <property type="protein sequence ID" value="ROL51959.1"/>
    <property type="molecule type" value="Genomic_DNA"/>
</dbReference>
<dbReference type="Proteomes" id="UP000281406">
    <property type="component" value="Unassembled WGS sequence"/>
</dbReference>
<evidence type="ECO:0000313" key="1">
    <source>
        <dbReference type="EMBL" id="ROL51959.1"/>
    </source>
</evidence>
<proteinExistence type="predicted"/>
<sequence length="82" mass="9289">MTQIDDQYCRETEATFARRWSLGDGISSEDVVDEQLKEQQHAQDEKVATAQGLALLRRLVSRYLTTQCTQVSEDVIEIQGSV</sequence>
<name>A0A3N0Z096_ANAGA</name>
<comment type="caution">
    <text evidence="1">The sequence shown here is derived from an EMBL/GenBank/DDBJ whole genome shotgun (WGS) entry which is preliminary data.</text>
</comment>
<gene>
    <name evidence="1" type="ORF">DPX16_19478</name>
</gene>
<dbReference type="AlphaFoldDB" id="A0A3N0Z096"/>
<reference evidence="1 2" key="1">
    <citation type="submission" date="2018-10" db="EMBL/GenBank/DDBJ databases">
        <title>Genome assembly for a Yunnan-Guizhou Plateau 3E fish, Anabarilius grahami (Regan), and its evolutionary and genetic applications.</title>
        <authorList>
            <person name="Jiang W."/>
        </authorList>
    </citation>
    <scope>NUCLEOTIDE SEQUENCE [LARGE SCALE GENOMIC DNA]</scope>
    <source>
        <strain evidence="1">AG-KIZ</strain>
        <tissue evidence="1">Muscle</tissue>
    </source>
</reference>
<keyword evidence="2" id="KW-1185">Reference proteome</keyword>